<evidence type="ECO:0000313" key="2">
    <source>
        <dbReference type="EMBL" id="VEU39765.1"/>
    </source>
</evidence>
<reference evidence="2 3" key="1">
    <citation type="submission" date="2019-01" db="EMBL/GenBank/DDBJ databases">
        <authorList>
            <person name="Ferrante I. M."/>
        </authorList>
    </citation>
    <scope>NUCLEOTIDE SEQUENCE [LARGE SCALE GENOMIC DNA]</scope>
    <source>
        <strain evidence="2 3">B856</strain>
    </source>
</reference>
<keyword evidence="3" id="KW-1185">Reference proteome</keyword>
<protein>
    <submittedName>
        <fullName evidence="2">Uncharacterized protein</fullName>
    </submittedName>
</protein>
<feature type="region of interest" description="Disordered" evidence="1">
    <location>
        <begin position="40"/>
        <end position="74"/>
    </location>
</feature>
<accession>A0A448ZCJ0</accession>
<sequence>MAPTKASWFLVLATLSKKGFKKNLPTTAIVPSAMAALTPAAPNASAKPPPPPARIGVTTKSGTTARSCRSNTPKDDLPNLVPIWSLSFRSCRTKAELDRAKPPPKTICAAEESPKQNLQMAATTAPVTRNWHPPSPNTSRFMLMSVLKSRWIPISKRKKTIPISANNSVV</sequence>
<organism evidence="2 3">
    <name type="scientific">Pseudo-nitzschia multistriata</name>
    <dbReference type="NCBI Taxonomy" id="183589"/>
    <lineage>
        <taxon>Eukaryota</taxon>
        <taxon>Sar</taxon>
        <taxon>Stramenopiles</taxon>
        <taxon>Ochrophyta</taxon>
        <taxon>Bacillariophyta</taxon>
        <taxon>Bacillariophyceae</taxon>
        <taxon>Bacillariophycidae</taxon>
        <taxon>Bacillariales</taxon>
        <taxon>Bacillariaceae</taxon>
        <taxon>Pseudo-nitzschia</taxon>
    </lineage>
</organism>
<evidence type="ECO:0000313" key="3">
    <source>
        <dbReference type="Proteomes" id="UP000291116"/>
    </source>
</evidence>
<dbReference type="AlphaFoldDB" id="A0A448ZCJ0"/>
<name>A0A448ZCJ0_9STRA</name>
<feature type="compositionally biased region" description="Polar residues" evidence="1">
    <location>
        <begin position="58"/>
        <end position="71"/>
    </location>
</feature>
<dbReference type="Proteomes" id="UP000291116">
    <property type="component" value="Unassembled WGS sequence"/>
</dbReference>
<gene>
    <name evidence="2" type="ORF">PSNMU_V1.4_AUG-EV-PASAV3_0066410</name>
</gene>
<evidence type="ECO:0000256" key="1">
    <source>
        <dbReference type="SAM" id="MobiDB-lite"/>
    </source>
</evidence>
<proteinExistence type="predicted"/>
<dbReference type="EMBL" id="CAACVS010000236">
    <property type="protein sequence ID" value="VEU39765.1"/>
    <property type="molecule type" value="Genomic_DNA"/>
</dbReference>